<keyword evidence="1" id="KW-0472">Membrane</keyword>
<evidence type="ECO:0000256" key="2">
    <source>
        <dbReference type="SAM" id="SignalP"/>
    </source>
</evidence>
<dbReference type="AlphaFoldDB" id="A0A2M4D3K5"/>
<evidence type="ECO:0008006" key="4">
    <source>
        <dbReference type="Google" id="ProtNLM"/>
    </source>
</evidence>
<name>A0A2M4D3K5_ANODA</name>
<organism evidence="3">
    <name type="scientific">Anopheles darlingi</name>
    <name type="common">Mosquito</name>
    <dbReference type="NCBI Taxonomy" id="43151"/>
    <lineage>
        <taxon>Eukaryota</taxon>
        <taxon>Metazoa</taxon>
        <taxon>Ecdysozoa</taxon>
        <taxon>Arthropoda</taxon>
        <taxon>Hexapoda</taxon>
        <taxon>Insecta</taxon>
        <taxon>Pterygota</taxon>
        <taxon>Neoptera</taxon>
        <taxon>Endopterygota</taxon>
        <taxon>Diptera</taxon>
        <taxon>Nematocera</taxon>
        <taxon>Culicoidea</taxon>
        <taxon>Culicidae</taxon>
        <taxon>Anophelinae</taxon>
        <taxon>Anopheles</taxon>
    </lineage>
</organism>
<dbReference type="EMBL" id="GGFL01007903">
    <property type="protein sequence ID" value="MBW72081.1"/>
    <property type="molecule type" value="Transcribed_RNA"/>
</dbReference>
<proteinExistence type="predicted"/>
<feature type="transmembrane region" description="Helical" evidence="1">
    <location>
        <begin position="168"/>
        <end position="188"/>
    </location>
</feature>
<feature type="transmembrane region" description="Helical" evidence="1">
    <location>
        <begin position="200"/>
        <end position="217"/>
    </location>
</feature>
<keyword evidence="1" id="KW-0812">Transmembrane</keyword>
<keyword evidence="1" id="KW-1133">Transmembrane helix</keyword>
<protein>
    <recommendedName>
        <fullName evidence="4">Secreted protein</fullName>
    </recommendedName>
</protein>
<evidence type="ECO:0000256" key="1">
    <source>
        <dbReference type="SAM" id="Phobius"/>
    </source>
</evidence>
<evidence type="ECO:0000313" key="3">
    <source>
        <dbReference type="EMBL" id="MBW72081.1"/>
    </source>
</evidence>
<reference evidence="3" key="1">
    <citation type="submission" date="2018-01" db="EMBL/GenBank/DDBJ databases">
        <title>An insight into the sialome of Amazonian anophelines.</title>
        <authorList>
            <person name="Ribeiro J.M."/>
            <person name="Scarpassa V."/>
            <person name="Calvo E."/>
        </authorList>
    </citation>
    <scope>NUCLEOTIDE SEQUENCE</scope>
</reference>
<sequence length="261" mass="29761">MMMMMMMMVGMAMLLGKSPFVGCRFLGCRLCRRCHRGRNTTTTIAAAAVEERTDTATTDIQIPTSRRMFHQNRGTIEWSLLLAPVHDHVVVVEQVAVSRAALQALRHDVHLPIERIDLIVIAAGTIEPLVAVHRIHDRIRARAFPLIVVLLHIAVRFLFLQVSQTTTAVLLLLLLLIATTTRCHHVATATVRHRRDRDRIPVLLVLRHFPVVLRLWLTATSVHVASTSVHHLLLILLLLLLLWALHCRFPPHAATRMRWRW</sequence>
<accession>A0A2M4D3K5</accession>
<feature type="transmembrane region" description="Helical" evidence="1">
    <location>
        <begin position="229"/>
        <end position="249"/>
    </location>
</feature>
<feature type="chain" id="PRO_5014792179" description="Secreted protein" evidence="2">
    <location>
        <begin position="24"/>
        <end position="261"/>
    </location>
</feature>
<keyword evidence="2" id="KW-0732">Signal</keyword>
<feature type="signal peptide" evidence="2">
    <location>
        <begin position="1"/>
        <end position="23"/>
    </location>
</feature>
<feature type="transmembrane region" description="Helical" evidence="1">
    <location>
        <begin position="143"/>
        <end position="162"/>
    </location>
</feature>